<keyword evidence="6" id="KW-0539">Nucleus</keyword>
<accession>A0AAW1B8G0</accession>
<dbReference type="Gene3D" id="1.20.5.490">
    <property type="entry name" value="Single helix bin"/>
    <property type="match status" value="1"/>
</dbReference>
<feature type="region of interest" description="Disordered" evidence="8">
    <location>
        <begin position="247"/>
        <end position="272"/>
    </location>
</feature>
<keyword evidence="10" id="KW-1185">Reference proteome</keyword>
<dbReference type="PANTHER" id="PTHR12348:SF24">
    <property type="entry name" value="TSC22 DOMAIN FAMILY PROTEIN 3"/>
    <property type="match status" value="1"/>
</dbReference>
<dbReference type="PANTHER" id="PTHR12348">
    <property type="entry name" value="TSC22"/>
    <property type="match status" value="1"/>
</dbReference>
<evidence type="ECO:0000256" key="1">
    <source>
        <dbReference type="ARBA" id="ARBA00004123"/>
    </source>
</evidence>
<evidence type="ECO:0000256" key="3">
    <source>
        <dbReference type="ARBA" id="ARBA00007908"/>
    </source>
</evidence>
<feature type="region of interest" description="Disordered" evidence="8">
    <location>
        <begin position="133"/>
        <end position="174"/>
    </location>
</feature>
<comment type="similarity">
    <text evidence="3">Belongs to the TSC-22/Dip/Bun family.</text>
</comment>
<evidence type="ECO:0000256" key="5">
    <source>
        <dbReference type="ARBA" id="ARBA00022553"/>
    </source>
</evidence>
<dbReference type="InterPro" id="IPR000580">
    <property type="entry name" value="TSC22/Bun"/>
</dbReference>
<gene>
    <name evidence="9" type="ORF">NXF25_021775</name>
</gene>
<dbReference type="CDD" id="cd21941">
    <property type="entry name" value="ZIP_TSC22D4"/>
    <property type="match status" value="1"/>
</dbReference>
<dbReference type="GO" id="GO:0005737">
    <property type="term" value="C:cytoplasm"/>
    <property type="evidence" value="ECO:0007669"/>
    <property type="project" value="UniProtKB-SubCell"/>
</dbReference>
<dbReference type="AlphaFoldDB" id="A0AAW1B8G0"/>
<name>A0AAW1B8G0_CROAD</name>
<dbReference type="SUPFAM" id="SSF58026">
    <property type="entry name" value="Delta-sleep-inducing peptide immunoreactive peptide"/>
    <property type="match status" value="1"/>
</dbReference>
<comment type="caution">
    <text evidence="9">The sequence shown here is derived from an EMBL/GenBank/DDBJ whole genome shotgun (WGS) entry which is preliminary data.</text>
</comment>
<feature type="region of interest" description="Disordered" evidence="8">
    <location>
        <begin position="73"/>
        <end position="102"/>
    </location>
</feature>
<feature type="compositionally biased region" description="Low complexity" evidence="8">
    <location>
        <begin position="143"/>
        <end position="153"/>
    </location>
</feature>
<keyword evidence="5" id="KW-0597">Phosphoprotein</keyword>
<dbReference type="GO" id="GO:0006357">
    <property type="term" value="P:regulation of transcription by RNA polymerase II"/>
    <property type="evidence" value="ECO:0007669"/>
    <property type="project" value="InterPro"/>
</dbReference>
<evidence type="ECO:0000256" key="7">
    <source>
        <dbReference type="ARBA" id="ARBA00039909"/>
    </source>
</evidence>
<reference evidence="9 10" key="1">
    <citation type="journal article" date="2024" name="Proc. Natl. Acad. Sci. U.S.A.">
        <title>The genetic regulatory architecture and epigenomic basis for age-related changes in rattlesnake venom.</title>
        <authorList>
            <person name="Hogan M.P."/>
            <person name="Holding M.L."/>
            <person name="Nystrom G.S."/>
            <person name="Colston T.J."/>
            <person name="Bartlett D.A."/>
            <person name="Mason A.J."/>
            <person name="Ellsworth S.A."/>
            <person name="Rautsaw R.M."/>
            <person name="Lawrence K.C."/>
            <person name="Strickland J.L."/>
            <person name="He B."/>
            <person name="Fraser P."/>
            <person name="Margres M.J."/>
            <person name="Gilbert D.M."/>
            <person name="Gibbs H.L."/>
            <person name="Parkinson C.L."/>
            <person name="Rokyta D.R."/>
        </authorList>
    </citation>
    <scope>NUCLEOTIDE SEQUENCE [LARGE SCALE GENOMIC DNA]</scope>
    <source>
        <strain evidence="9">DRR0105</strain>
    </source>
</reference>
<dbReference type="EMBL" id="JAOTOJ010000008">
    <property type="protein sequence ID" value="KAK9398414.1"/>
    <property type="molecule type" value="Genomic_DNA"/>
</dbReference>
<evidence type="ECO:0000256" key="8">
    <source>
        <dbReference type="SAM" id="MobiDB-lite"/>
    </source>
</evidence>
<sequence length="272" mass="28991">MRSQELAGHARVHRLPRPAGAARIAGLFPAWAAGWARPFACRWVGRVGGSEGPGGDQRTGQEKGKEICSPAAAFFGGGVPPSGPRGELGAERQAGEMSLDRRRASVRSLVNAYESRGEPPGCGCCLLPDPGASPRPRQRGCTSPASSREASPARVRKPKETPPSPQKPNGCPKKEADQRLVSLLLVLHSGSNSSMIAIDNKIEQAMDLVKSHLMFAVREEVELLREQIKELSERNAALEQENSLLRSLAGAEQTGPFPAQLHENKPSSSGSA</sequence>
<proteinExistence type="inferred from homology"/>
<evidence type="ECO:0000256" key="6">
    <source>
        <dbReference type="ARBA" id="ARBA00023242"/>
    </source>
</evidence>
<dbReference type="FunFam" id="1.20.5.490:FF:000002">
    <property type="entry name" value="TSC22 domain family, member 1"/>
    <property type="match status" value="1"/>
</dbReference>
<evidence type="ECO:0000313" key="10">
    <source>
        <dbReference type="Proteomes" id="UP001474421"/>
    </source>
</evidence>
<evidence type="ECO:0000256" key="2">
    <source>
        <dbReference type="ARBA" id="ARBA00004496"/>
    </source>
</evidence>
<dbReference type="InterPro" id="IPR047862">
    <property type="entry name" value="TSC22/BUN_CS"/>
</dbReference>
<keyword evidence="4" id="KW-0963">Cytoplasm</keyword>
<evidence type="ECO:0000313" key="9">
    <source>
        <dbReference type="EMBL" id="KAK9398414.1"/>
    </source>
</evidence>
<dbReference type="Pfam" id="PF01166">
    <property type="entry name" value="TSC22"/>
    <property type="match status" value="1"/>
</dbReference>
<comment type="subcellular location">
    <subcellularLocation>
        <location evidence="2">Cytoplasm</location>
    </subcellularLocation>
    <subcellularLocation>
        <location evidence="1">Nucleus</location>
    </subcellularLocation>
</comment>
<protein>
    <recommendedName>
        <fullName evidence="7">TSC22 domain family protein 3</fullName>
    </recommendedName>
</protein>
<organism evidence="9 10">
    <name type="scientific">Crotalus adamanteus</name>
    <name type="common">Eastern diamondback rattlesnake</name>
    <dbReference type="NCBI Taxonomy" id="8729"/>
    <lineage>
        <taxon>Eukaryota</taxon>
        <taxon>Metazoa</taxon>
        <taxon>Chordata</taxon>
        <taxon>Craniata</taxon>
        <taxon>Vertebrata</taxon>
        <taxon>Euteleostomi</taxon>
        <taxon>Lepidosauria</taxon>
        <taxon>Squamata</taxon>
        <taxon>Bifurcata</taxon>
        <taxon>Unidentata</taxon>
        <taxon>Episquamata</taxon>
        <taxon>Toxicofera</taxon>
        <taxon>Serpentes</taxon>
        <taxon>Colubroidea</taxon>
        <taxon>Viperidae</taxon>
        <taxon>Crotalinae</taxon>
        <taxon>Crotalus</taxon>
    </lineage>
</organism>
<dbReference type="Proteomes" id="UP001474421">
    <property type="component" value="Unassembled WGS sequence"/>
</dbReference>
<dbReference type="PROSITE" id="PS01289">
    <property type="entry name" value="TSC22"/>
    <property type="match status" value="1"/>
</dbReference>
<evidence type="ECO:0000256" key="4">
    <source>
        <dbReference type="ARBA" id="ARBA00022490"/>
    </source>
</evidence>
<feature type="compositionally biased region" description="Basic and acidic residues" evidence="8">
    <location>
        <begin position="88"/>
        <end position="102"/>
    </location>
</feature>
<dbReference type="GO" id="GO:0005634">
    <property type="term" value="C:nucleus"/>
    <property type="evidence" value="ECO:0007669"/>
    <property type="project" value="UniProtKB-SubCell"/>
</dbReference>